<feature type="compositionally biased region" description="Polar residues" evidence="1">
    <location>
        <begin position="352"/>
        <end position="366"/>
    </location>
</feature>
<dbReference type="Pfam" id="PF05795">
    <property type="entry name" value="Plasmodium_Vir"/>
    <property type="match status" value="1"/>
</dbReference>
<dbReference type="Proteomes" id="UP000053239">
    <property type="component" value="Unassembled WGS sequence"/>
</dbReference>
<organism evidence="2 3">
    <name type="scientific">Plasmodium vivax North Korean</name>
    <dbReference type="NCBI Taxonomy" id="1035514"/>
    <lineage>
        <taxon>Eukaryota</taxon>
        <taxon>Sar</taxon>
        <taxon>Alveolata</taxon>
        <taxon>Apicomplexa</taxon>
        <taxon>Aconoidasida</taxon>
        <taxon>Haemosporida</taxon>
        <taxon>Plasmodiidae</taxon>
        <taxon>Plasmodium</taxon>
        <taxon>Plasmodium (Plasmodium)</taxon>
    </lineage>
</organism>
<sequence>MTSPNSNPKYIDYKHYGNIVSVYNEYSNLSDDTEEFQKITENINTQREKLKLPNKIFITLHKILRNSKGFLHNITDNYCSYVNYKLNDEVRVNHKHVDASNFDIFHKFVVNYNNKRHGRKRSTCYDYIEYLNDDIYRRMSTLYKFYSFYHDLNSSNPTVRDNACNNLPYYIYLYNDAINDFYDNDRNLFEKIRHVKDLAVTYTSIPTLACYKYANFHQAKGEQAEREAAQKREQEEREAAQKREQEEREAAQKREQAEIAAALKRKQEQDIEFTRGIYPMQKTNEELRARLSQGDSGTGVGLEDLRASRDLRGHEHSHVLSYPERSHNLGKLTEYRESSLSEQDEGQFEGVVSQSESEGTPKDSSFLSSLGIPRSITGVLGEIDPVPVVGVSGGMGALFLLFRVLKILNQ</sequence>
<accession>A0A0J9TLA5</accession>
<dbReference type="InterPro" id="IPR008780">
    <property type="entry name" value="Plasmodium_Vir"/>
</dbReference>
<proteinExistence type="predicted"/>
<name>A0A0J9TLA5_PLAVI</name>
<dbReference type="OrthoDB" id="388866at2759"/>
<dbReference type="AlphaFoldDB" id="A0A0J9TLA5"/>
<reference evidence="2 3" key="1">
    <citation type="submission" date="2011-09" db="EMBL/GenBank/DDBJ databases">
        <title>The Genome Sequence of Plasmodium vivax North Korean.</title>
        <authorList>
            <consortium name="The Broad Institute Genome Sequencing Platform"/>
            <consortium name="The Broad Institute Genome Sequencing Center for Infectious Disease"/>
            <person name="Neafsey D."/>
            <person name="Carlton J."/>
            <person name="Barnwell J."/>
            <person name="Collins W."/>
            <person name="Escalante A."/>
            <person name="Mullikin J."/>
            <person name="Saul A."/>
            <person name="Guigo R."/>
            <person name="Camara F."/>
            <person name="Young S.K."/>
            <person name="Zeng Q."/>
            <person name="Gargeya S."/>
            <person name="Fitzgerald M."/>
            <person name="Haas B."/>
            <person name="Abouelleil A."/>
            <person name="Alvarado L."/>
            <person name="Arachchi H.M."/>
            <person name="Berlin A."/>
            <person name="Brown A."/>
            <person name="Chapman S.B."/>
            <person name="Chen Z."/>
            <person name="Dunbar C."/>
            <person name="Freedman E."/>
            <person name="Gearin G."/>
            <person name="Gellesch M."/>
            <person name="Goldberg J."/>
            <person name="Griggs A."/>
            <person name="Gujja S."/>
            <person name="Heiman D."/>
            <person name="Howarth C."/>
            <person name="Larson L."/>
            <person name="Lui A."/>
            <person name="MacDonald P.J.P."/>
            <person name="Montmayeur A."/>
            <person name="Murphy C."/>
            <person name="Neiman D."/>
            <person name="Pearson M."/>
            <person name="Priest M."/>
            <person name="Roberts A."/>
            <person name="Saif S."/>
            <person name="Shea T."/>
            <person name="Shenoy N."/>
            <person name="Sisk P."/>
            <person name="Stolte C."/>
            <person name="Sykes S."/>
            <person name="Wortman J."/>
            <person name="Nusbaum C."/>
            <person name="Birren B."/>
        </authorList>
    </citation>
    <scope>NUCLEOTIDE SEQUENCE [LARGE SCALE GENOMIC DNA]</scope>
    <source>
        <strain evidence="2 3">North Korean</strain>
    </source>
</reference>
<feature type="region of interest" description="Disordered" evidence="1">
    <location>
        <begin position="224"/>
        <end position="256"/>
    </location>
</feature>
<evidence type="ECO:0008006" key="4">
    <source>
        <dbReference type="Google" id="ProtNLM"/>
    </source>
</evidence>
<evidence type="ECO:0000256" key="1">
    <source>
        <dbReference type="SAM" id="MobiDB-lite"/>
    </source>
</evidence>
<gene>
    <name evidence="2" type="ORF">PVNG_05998</name>
</gene>
<feature type="region of interest" description="Disordered" evidence="1">
    <location>
        <begin position="336"/>
        <end position="366"/>
    </location>
</feature>
<protein>
    <recommendedName>
        <fullName evidence="4">VIR protein</fullName>
    </recommendedName>
</protein>
<dbReference type="EMBL" id="KQ235682">
    <property type="protein sequence ID" value="KMZ96089.1"/>
    <property type="molecule type" value="Genomic_DNA"/>
</dbReference>
<evidence type="ECO:0000313" key="2">
    <source>
        <dbReference type="EMBL" id="KMZ96089.1"/>
    </source>
</evidence>
<evidence type="ECO:0000313" key="3">
    <source>
        <dbReference type="Proteomes" id="UP000053239"/>
    </source>
</evidence>